<dbReference type="PANTHER" id="PTHR46652:SF3">
    <property type="entry name" value="LEUCINE-RICH REPEAT-CONTAINING PROTEIN 9"/>
    <property type="match status" value="1"/>
</dbReference>
<dbReference type="Gene3D" id="3.80.10.10">
    <property type="entry name" value="Ribonuclease Inhibitor"/>
    <property type="match status" value="3"/>
</dbReference>
<reference evidence="3" key="1">
    <citation type="submission" date="2023-06" db="EMBL/GenBank/DDBJ databases">
        <authorList>
            <person name="Kurt Z."/>
        </authorList>
    </citation>
    <scope>NUCLEOTIDE SEQUENCE</scope>
</reference>
<dbReference type="InterPro" id="IPR025875">
    <property type="entry name" value="Leu-rich_rpt_4"/>
</dbReference>
<evidence type="ECO:0000256" key="1">
    <source>
        <dbReference type="ARBA" id="ARBA00022614"/>
    </source>
</evidence>
<organism evidence="3">
    <name type="scientific">Hexamita inflata</name>
    <dbReference type="NCBI Taxonomy" id="28002"/>
    <lineage>
        <taxon>Eukaryota</taxon>
        <taxon>Metamonada</taxon>
        <taxon>Diplomonadida</taxon>
        <taxon>Hexamitidae</taxon>
        <taxon>Hexamitinae</taxon>
        <taxon>Hexamita</taxon>
    </lineage>
</organism>
<name>A0AA86NRA1_9EUKA</name>
<keyword evidence="5" id="KW-1185">Reference proteome</keyword>
<dbReference type="InterPro" id="IPR050836">
    <property type="entry name" value="SDS22/Internalin_LRR"/>
</dbReference>
<reference evidence="4 5" key="2">
    <citation type="submission" date="2024-07" db="EMBL/GenBank/DDBJ databases">
        <authorList>
            <person name="Akdeniz Z."/>
        </authorList>
    </citation>
    <scope>NUCLEOTIDE SEQUENCE [LARGE SCALE GENOMIC DNA]</scope>
</reference>
<dbReference type="AlphaFoldDB" id="A0AA86NRA1"/>
<dbReference type="PROSITE" id="PS51450">
    <property type="entry name" value="LRR"/>
    <property type="match status" value="5"/>
</dbReference>
<dbReference type="EMBL" id="CATOUU010000302">
    <property type="protein sequence ID" value="CAI9924134.1"/>
    <property type="molecule type" value="Genomic_DNA"/>
</dbReference>
<dbReference type="EMBL" id="CAXDID020000093">
    <property type="protein sequence ID" value="CAL6023463.1"/>
    <property type="molecule type" value="Genomic_DNA"/>
</dbReference>
<evidence type="ECO:0000313" key="3">
    <source>
        <dbReference type="EMBL" id="CAI9924134.1"/>
    </source>
</evidence>
<comment type="caution">
    <text evidence="3">The sequence shown here is derived from an EMBL/GenBank/DDBJ whole genome shotgun (WGS) entry which is preliminary data.</text>
</comment>
<protein>
    <submittedName>
        <fullName evidence="3">Uncharacterized protein</fullName>
    </submittedName>
</protein>
<dbReference type="InterPro" id="IPR003591">
    <property type="entry name" value="Leu-rich_rpt_typical-subtyp"/>
</dbReference>
<dbReference type="InterPro" id="IPR001611">
    <property type="entry name" value="Leu-rich_rpt"/>
</dbReference>
<evidence type="ECO:0000256" key="2">
    <source>
        <dbReference type="ARBA" id="ARBA00022737"/>
    </source>
</evidence>
<dbReference type="SMART" id="SM00369">
    <property type="entry name" value="LRR_TYP"/>
    <property type="match status" value="5"/>
</dbReference>
<gene>
    <name evidence="3" type="ORF">HINF_LOCUS11779</name>
    <name evidence="4" type="ORF">HINF_LOCUS29147</name>
</gene>
<accession>A0AA86NRA1</accession>
<evidence type="ECO:0000313" key="4">
    <source>
        <dbReference type="EMBL" id="CAL6023463.1"/>
    </source>
</evidence>
<keyword evidence="1" id="KW-0433">Leucine-rich repeat</keyword>
<evidence type="ECO:0000313" key="5">
    <source>
        <dbReference type="Proteomes" id="UP001642409"/>
    </source>
</evidence>
<dbReference type="InterPro" id="IPR032675">
    <property type="entry name" value="LRR_dom_sf"/>
</dbReference>
<sequence length="594" mass="69120">MQSKLNQVIESKEYLLNHFGSSQKLEIVNSEQMKDLLEMNIPPEVWIDASNRNLLSFSQEFVQRTKEFTLYRRKIEYIYLISFFTNLTELNLSYNNISDISSISKLKNLKKLYLNYNCIKDISAFQSLPGLIYLTELSLSENKISDISSISKLKNLKTLYLSNNLTEDISALQFLPDLIYLNLSTNKLTSYTLTLPSLIKLSLYGNPLLDRSGLQHSPKLETLNLTGTETTDLRTIPYQLFSLKVLTLEQNYLTDISYLSNFVDLQILDLGGNKQLQNIGPLKFCIQITELGIQDTSISDIWPLQFMKNIKKLFMNFTKVVDLHPLQHLQELEDIYASETRIIDVSPLSKLTQLNYLDFGCNKISNADTLKHHKNFSEYDFSDQQVPTTDELKFYNKILKVHSSHKQIRIIQYEKSVPKFKASLASKKNYVSTMLNNQIKMMNKEVGMLVQFIKNSNTYFNLYKLEKIQAYDACIIDVSPLSKLTQFEYLYFSCNKITNAKILKHLKNFSKYRLADQKVPTPDELKFYNKILKVHSSHQQIRKIQNEKCVCKFRTSLTQKKNYVSTMLNNQIMVMNKELNLFIQFIHNSNTYSD</sequence>
<dbReference type="Pfam" id="PF12799">
    <property type="entry name" value="LRR_4"/>
    <property type="match status" value="4"/>
</dbReference>
<dbReference type="SUPFAM" id="SSF52058">
    <property type="entry name" value="L domain-like"/>
    <property type="match status" value="1"/>
</dbReference>
<dbReference type="SMART" id="SM00365">
    <property type="entry name" value="LRR_SD22"/>
    <property type="match status" value="7"/>
</dbReference>
<proteinExistence type="predicted"/>
<dbReference type="PANTHER" id="PTHR46652">
    <property type="entry name" value="LEUCINE-RICH REPEAT AND IQ DOMAIN-CONTAINING PROTEIN 1-RELATED"/>
    <property type="match status" value="1"/>
</dbReference>
<dbReference type="Proteomes" id="UP001642409">
    <property type="component" value="Unassembled WGS sequence"/>
</dbReference>
<keyword evidence="2" id="KW-0677">Repeat</keyword>